<reference evidence="13" key="2">
    <citation type="submission" date="2020-09" db="EMBL/GenBank/DDBJ databases">
        <authorList>
            <person name="Sun Q."/>
            <person name="Kim S."/>
        </authorList>
    </citation>
    <scope>NUCLEOTIDE SEQUENCE</scope>
    <source>
        <strain evidence="13">KCTC 12988</strain>
    </source>
</reference>
<dbReference type="SMART" id="SM00756">
    <property type="entry name" value="VKc"/>
    <property type="match status" value="1"/>
</dbReference>
<evidence type="ECO:0000256" key="9">
    <source>
        <dbReference type="ARBA" id="ARBA00023284"/>
    </source>
</evidence>
<evidence type="ECO:0000259" key="12">
    <source>
        <dbReference type="SMART" id="SM00756"/>
    </source>
</evidence>
<dbReference type="PANTHER" id="PTHR34573:SF1">
    <property type="entry name" value="VITAMIN K EPOXIDE REDUCTASE DOMAIN-CONTAINING PROTEIN"/>
    <property type="match status" value="1"/>
</dbReference>
<keyword evidence="9" id="KW-0676">Redox-active center</keyword>
<protein>
    <recommendedName>
        <fullName evidence="12">Vitamin K epoxide reductase domain-containing protein</fullName>
    </recommendedName>
</protein>
<comment type="caution">
    <text evidence="13">The sequence shown here is derived from an EMBL/GenBank/DDBJ whole genome shotgun (WGS) entry which is preliminary data.</text>
</comment>
<keyword evidence="14" id="KW-1185">Reference proteome</keyword>
<dbReference type="PANTHER" id="PTHR34573">
    <property type="entry name" value="VKC DOMAIN-CONTAINING PROTEIN"/>
    <property type="match status" value="1"/>
</dbReference>
<evidence type="ECO:0000256" key="5">
    <source>
        <dbReference type="ARBA" id="ARBA00022989"/>
    </source>
</evidence>
<keyword evidence="8" id="KW-1015">Disulfide bond</keyword>
<evidence type="ECO:0000313" key="13">
    <source>
        <dbReference type="EMBL" id="GHC57847.1"/>
    </source>
</evidence>
<keyword evidence="5 11" id="KW-1133">Transmembrane helix</keyword>
<dbReference type="Pfam" id="PF07884">
    <property type="entry name" value="VKOR"/>
    <property type="match status" value="1"/>
</dbReference>
<keyword evidence="4" id="KW-0874">Quinone</keyword>
<evidence type="ECO:0000256" key="11">
    <source>
        <dbReference type="SAM" id="Phobius"/>
    </source>
</evidence>
<feature type="transmembrane region" description="Helical" evidence="11">
    <location>
        <begin position="142"/>
        <end position="159"/>
    </location>
</feature>
<comment type="subcellular location">
    <subcellularLocation>
        <location evidence="1">Membrane</location>
        <topology evidence="1">Multi-pass membrane protein</topology>
    </subcellularLocation>
</comment>
<feature type="transmembrane region" description="Helical" evidence="11">
    <location>
        <begin position="111"/>
        <end position="130"/>
    </location>
</feature>
<organism evidence="13 14">
    <name type="scientific">Roseibacillus persicicus</name>
    <dbReference type="NCBI Taxonomy" id="454148"/>
    <lineage>
        <taxon>Bacteria</taxon>
        <taxon>Pseudomonadati</taxon>
        <taxon>Verrucomicrobiota</taxon>
        <taxon>Verrucomicrobiia</taxon>
        <taxon>Verrucomicrobiales</taxon>
        <taxon>Verrucomicrobiaceae</taxon>
        <taxon>Roseibacillus</taxon>
    </lineage>
</organism>
<dbReference type="CDD" id="cd10546">
    <property type="entry name" value="VKOR"/>
    <property type="match status" value="1"/>
</dbReference>
<dbReference type="InterPro" id="IPR012336">
    <property type="entry name" value="Thioredoxin-like_fold"/>
</dbReference>
<reference evidence="13" key="1">
    <citation type="journal article" date="2014" name="Int. J. Syst. Evol. Microbiol.">
        <title>Complete genome sequence of Corynebacterium casei LMG S-19264T (=DSM 44701T), isolated from a smear-ripened cheese.</title>
        <authorList>
            <consortium name="US DOE Joint Genome Institute (JGI-PGF)"/>
            <person name="Walter F."/>
            <person name="Albersmeier A."/>
            <person name="Kalinowski J."/>
            <person name="Ruckert C."/>
        </authorList>
    </citation>
    <scope>NUCLEOTIDE SEQUENCE</scope>
    <source>
        <strain evidence="13">KCTC 12988</strain>
    </source>
</reference>
<dbReference type="InterPro" id="IPR038354">
    <property type="entry name" value="VKOR_sf"/>
</dbReference>
<keyword evidence="7 11" id="KW-0472">Membrane</keyword>
<evidence type="ECO:0000256" key="10">
    <source>
        <dbReference type="SAM" id="MobiDB-lite"/>
    </source>
</evidence>
<feature type="compositionally biased region" description="Basic and acidic residues" evidence="10">
    <location>
        <begin position="166"/>
        <end position="186"/>
    </location>
</feature>
<dbReference type="Gene3D" id="1.20.1440.130">
    <property type="entry name" value="VKOR domain"/>
    <property type="match status" value="1"/>
</dbReference>
<dbReference type="InterPro" id="IPR012932">
    <property type="entry name" value="VKOR"/>
</dbReference>
<keyword evidence="3 11" id="KW-0812">Transmembrane</keyword>
<evidence type="ECO:0000256" key="6">
    <source>
        <dbReference type="ARBA" id="ARBA00023002"/>
    </source>
</evidence>
<dbReference type="GO" id="GO:0016491">
    <property type="term" value="F:oxidoreductase activity"/>
    <property type="evidence" value="ECO:0007669"/>
    <property type="project" value="UniProtKB-KW"/>
</dbReference>
<name>A0A918WMV1_9BACT</name>
<feature type="region of interest" description="Disordered" evidence="10">
    <location>
        <begin position="166"/>
        <end position="187"/>
    </location>
</feature>
<dbReference type="SUPFAM" id="SSF52833">
    <property type="entry name" value="Thioredoxin-like"/>
    <property type="match status" value="1"/>
</dbReference>
<accession>A0A918WMV1</accession>
<dbReference type="InterPro" id="IPR036249">
    <property type="entry name" value="Thioredoxin-like_sf"/>
</dbReference>
<dbReference type="Gene3D" id="3.40.30.10">
    <property type="entry name" value="Glutaredoxin"/>
    <property type="match status" value="1"/>
</dbReference>
<dbReference type="RefSeq" id="WP_189570556.1">
    <property type="nucleotide sequence ID" value="NZ_BMXI01000011.1"/>
</dbReference>
<feature type="transmembrane region" description="Helical" evidence="11">
    <location>
        <begin position="7"/>
        <end position="24"/>
    </location>
</feature>
<feature type="transmembrane region" description="Helical" evidence="11">
    <location>
        <begin position="55"/>
        <end position="76"/>
    </location>
</feature>
<dbReference type="GO" id="GO:0048038">
    <property type="term" value="F:quinone binding"/>
    <property type="evidence" value="ECO:0007669"/>
    <property type="project" value="UniProtKB-KW"/>
</dbReference>
<dbReference type="GO" id="GO:0016020">
    <property type="term" value="C:membrane"/>
    <property type="evidence" value="ECO:0007669"/>
    <property type="project" value="UniProtKB-SubCell"/>
</dbReference>
<dbReference type="EMBL" id="BMXI01000011">
    <property type="protein sequence ID" value="GHC57847.1"/>
    <property type="molecule type" value="Genomic_DNA"/>
</dbReference>
<evidence type="ECO:0000256" key="8">
    <source>
        <dbReference type="ARBA" id="ARBA00023157"/>
    </source>
</evidence>
<keyword evidence="6" id="KW-0560">Oxidoreductase</keyword>
<gene>
    <name evidence="13" type="ORF">GCM10007100_25880</name>
</gene>
<comment type="similarity">
    <text evidence="2">Belongs to the VKOR family.</text>
</comment>
<dbReference type="Proteomes" id="UP000644507">
    <property type="component" value="Unassembled WGS sequence"/>
</dbReference>
<dbReference type="Pfam" id="PF13462">
    <property type="entry name" value="Thioredoxin_4"/>
    <property type="match status" value="1"/>
</dbReference>
<feature type="domain" description="Vitamin K epoxide reductase" evidence="12">
    <location>
        <begin position="2"/>
        <end position="130"/>
    </location>
</feature>
<proteinExistence type="inferred from homology"/>
<evidence type="ECO:0000256" key="7">
    <source>
        <dbReference type="ARBA" id="ARBA00023136"/>
    </source>
</evidence>
<sequence length="381" mass="41915">MNTRGKLVVRILAGIGALLSLYLLTMKLNGQISSISGCGSGGGCANVLGSRWSQFFGIPVSAFSSALYLTILGLTFRFNATLARSASILLFGAAAWFMGLQFFYLKTFCPWCLATHLTGILTATALLLHHGDEKKKSSIHQWTVGLGGIAILVAGQLFGPVPDTHLITEEKQPSEPKETSQAETGERMVSFPNSETAVPLKDLPHIGPIDAPHVLIKYFDYTCNSCRDMHGDLGKLQASYPEEITVVYLPVPLNRSCNPHLSSRVKDHEGACELARLSLAVWKTNPELWEQVHNGLFSRPVLSPAIARGHIEQRVDKVQLEEALKDPWIAERLTSNMKTYQTMVIATDRMPKLVMEGGSVMHGISRTTEDFVKTIREKLKL</sequence>
<evidence type="ECO:0000256" key="3">
    <source>
        <dbReference type="ARBA" id="ARBA00022692"/>
    </source>
</evidence>
<evidence type="ECO:0000256" key="1">
    <source>
        <dbReference type="ARBA" id="ARBA00004141"/>
    </source>
</evidence>
<evidence type="ECO:0000256" key="4">
    <source>
        <dbReference type="ARBA" id="ARBA00022719"/>
    </source>
</evidence>
<evidence type="ECO:0000256" key="2">
    <source>
        <dbReference type="ARBA" id="ARBA00006214"/>
    </source>
</evidence>
<evidence type="ECO:0000313" key="14">
    <source>
        <dbReference type="Proteomes" id="UP000644507"/>
    </source>
</evidence>
<feature type="transmembrane region" description="Helical" evidence="11">
    <location>
        <begin position="88"/>
        <end position="105"/>
    </location>
</feature>
<dbReference type="AlphaFoldDB" id="A0A918WMV1"/>